<proteinExistence type="predicted"/>
<dbReference type="OrthoDB" id="10299021at2759"/>
<keyword evidence="2" id="KW-1185">Reference proteome</keyword>
<dbReference type="EMBL" id="MUJZ01066276">
    <property type="protein sequence ID" value="OTF70318.1"/>
    <property type="molecule type" value="Genomic_DNA"/>
</dbReference>
<evidence type="ECO:0000313" key="1">
    <source>
        <dbReference type="EMBL" id="OTF70318.1"/>
    </source>
</evidence>
<comment type="caution">
    <text evidence="1">The sequence shown here is derived from an EMBL/GenBank/DDBJ whole genome shotgun (WGS) entry which is preliminary data.</text>
</comment>
<accession>A0A1Y3AR38</accession>
<protein>
    <submittedName>
        <fullName evidence="1">Uncharacterized protein</fullName>
    </submittedName>
</protein>
<gene>
    <name evidence="1" type="ORF">BLA29_011685</name>
</gene>
<reference evidence="1 2" key="1">
    <citation type="submission" date="2017-03" db="EMBL/GenBank/DDBJ databases">
        <title>Genome Survey of Euroglyphus maynei.</title>
        <authorList>
            <person name="Arlian L.G."/>
            <person name="Morgan M.S."/>
            <person name="Rider S.D."/>
        </authorList>
    </citation>
    <scope>NUCLEOTIDE SEQUENCE [LARGE SCALE GENOMIC DNA]</scope>
    <source>
        <strain evidence="1">Arlian Lab</strain>
        <tissue evidence="1">Whole body</tissue>
    </source>
</reference>
<organism evidence="1 2">
    <name type="scientific">Euroglyphus maynei</name>
    <name type="common">Mayne's house dust mite</name>
    <dbReference type="NCBI Taxonomy" id="6958"/>
    <lineage>
        <taxon>Eukaryota</taxon>
        <taxon>Metazoa</taxon>
        <taxon>Ecdysozoa</taxon>
        <taxon>Arthropoda</taxon>
        <taxon>Chelicerata</taxon>
        <taxon>Arachnida</taxon>
        <taxon>Acari</taxon>
        <taxon>Acariformes</taxon>
        <taxon>Sarcoptiformes</taxon>
        <taxon>Astigmata</taxon>
        <taxon>Psoroptidia</taxon>
        <taxon>Analgoidea</taxon>
        <taxon>Pyroglyphidae</taxon>
        <taxon>Pyroglyphinae</taxon>
        <taxon>Euroglyphus</taxon>
    </lineage>
</organism>
<name>A0A1Y3AR38_EURMA</name>
<sequence>MRIAFIFDESNPSTMVEFEQQLRQFNPINETISFNFDYYNRLDQFVNETETDCPYSFILMAMASCEQNTRLYRHLRIHCYESILFTFFESICERPPKDIGFGIPNIPTADKILPLVYDVGLVLPKSSKQIIILYENNLGMILID</sequence>
<evidence type="ECO:0000313" key="2">
    <source>
        <dbReference type="Proteomes" id="UP000194236"/>
    </source>
</evidence>
<dbReference type="Proteomes" id="UP000194236">
    <property type="component" value="Unassembled WGS sequence"/>
</dbReference>
<dbReference type="AlphaFoldDB" id="A0A1Y3AR38"/>